<dbReference type="PANTHER" id="PTHR47938">
    <property type="entry name" value="RESPIRATORY COMPLEX I CHAPERONE (CIA84), PUTATIVE (AFU_ORTHOLOGUE AFUA_2G06020)-RELATED"/>
    <property type="match status" value="1"/>
</dbReference>
<evidence type="ECO:0000313" key="1">
    <source>
        <dbReference type="EMBL" id="CAK9022609.1"/>
    </source>
</evidence>
<dbReference type="EMBL" id="CAXAMN010007746">
    <property type="protein sequence ID" value="CAK9022609.1"/>
    <property type="molecule type" value="Genomic_DNA"/>
</dbReference>
<dbReference type="PANTHER" id="PTHR47938:SF35">
    <property type="entry name" value="PENTATRICOPEPTIDE REPEAT-CONTAINING PROTEIN 4, MITOCHONDRIAL-RELATED"/>
    <property type="match status" value="1"/>
</dbReference>
<organism evidence="1 2">
    <name type="scientific">Durusdinium trenchii</name>
    <dbReference type="NCBI Taxonomy" id="1381693"/>
    <lineage>
        <taxon>Eukaryota</taxon>
        <taxon>Sar</taxon>
        <taxon>Alveolata</taxon>
        <taxon>Dinophyceae</taxon>
        <taxon>Suessiales</taxon>
        <taxon>Symbiodiniaceae</taxon>
        <taxon>Durusdinium</taxon>
    </lineage>
</organism>
<reference evidence="1 2" key="1">
    <citation type="submission" date="2024-02" db="EMBL/GenBank/DDBJ databases">
        <authorList>
            <person name="Chen Y."/>
            <person name="Shah S."/>
            <person name="Dougan E. K."/>
            <person name="Thang M."/>
            <person name="Chan C."/>
        </authorList>
    </citation>
    <scope>NUCLEOTIDE SEQUENCE [LARGE SCALE GENOMIC DNA]</scope>
</reference>
<dbReference type="Proteomes" id="UP001642484">
    <property type="component" value="Unassembled WGS sequence"/>
</dbReference>
<evidence type="ECO:0008006" key="3">
    <source>
        <dbReference type="Google" id="ProtNLM"/>
    </source>
</evidence>
<gene>
    <name evidence="1" type="ORF">CCMP2556_LOCUS14908</name>
</gene>
<dbReference type="Gene3D" id="1.25.40.10">
    <property type="entry name" value="Tetratricopeptide repeat domain"/>
    <property type="match status" value="1"/>
</dbReference>
<accession>A0ABP0K7R9</accession>
<evidence type="ECO:0000313" key="2">
    <source>
        <dbReference type="Proteomes" id="UP001642484"/>
    </source>
</evidence>
<sequence length="473" mass="51439">MFLAMPRAWRSWSCTRCQKQLSRKQQLLRRHRESGHSLPPYTSANARALGLKHLISFKKLASEVCSLKCRCPHALRWPLAPPVRLAVQDPSAHHCHEFVVKVRAVIGGGQSFGERKGEVRRRVFSVGHFTGHAVNILRSMHQACLEANLFAWSACVSACEKAQLREWAAWPVGLEFLLRAELEGCSLDQVALSAAMACCEKARGQWCRALDLFQDMPNSFVEANVVSLGAAVSSCEKGLSWGPAFELLGSAKRRGLQPNTIVVNAASSVCEKFQTWEVALELLGPDSSAVSFGATVGSFEAGFWFWSIQLLTQMAQQTLQPLVSTWNSALASSAAKWQCASELLGQLPAPDALSLASAITALAGGVKSPVSSEVPLMILGRIHKKLRKFPGDHSGCDAEVIQAAGRVGHWHLALQSFLDAGEAAKHLPMSRIAGIQRASLLWSQAAWSCEASWQPGAWPLPEALAKSEVLLPL</sequence>
<name>A0ABP0K7R9_9DINO</name>
<protein>
    <recommendedName>
        <fullName evidence="3">Pentatricopeptide repeat-containing protein, chloroplastic</fullName>
    </recommendedName>
</protein>
<dbReference type="InterPro" id="IPR011990">
    <property type="entry name" value="TPR-like_helical_dom_sf"/>
</dbReference>
<proteinExistence type="predicted"/>
<keyword evidence="2" id="KW-1185">Reference proteome</keyword>
<comment type="caution">
    <text evidence="1">The sequence shown here is derived from an EMBL/GenBank/DDBJ whole genome shotgun (WGS) entry which is preliminary data.</text>
</comment>